<reference evidence="1" key="1">
    <citation type="submission" date="2020-11" db="EMBL/GenBank/DDBJ databases">
        <authorList>
            <person name="Lee S.D."/>
        </authorList>
    </citation>
    <scope>NUCLEOTIDE SEQUENCE</scope>
    <source>
        <strain evidence="1">SAP-2</strain>
    </source>
</reference>
<gene>
    <name evidence="1" type="ORF">ITX54_16180</name>
</gene>
<dbReference type="InterPro" id="IPR024651">
    <property type="entry name" value="FAD-SLDH_ssu"/>
</dbReference>
<dbReference type="RefSeq" id="WP_194978386.1">
    <property type="nucleotide sequence ID" value="NZ_JADMKS010000006.1"/>
</dbReference>
<name>A0AA41BY29_9GAMM</name>
<dbReference type="EMBL" id="JADMKS010000006">
    <property type="protein sequence ID" value="MBF6638203.1"/>
    <property type="molecule type" value="Genomic_DNA"/>
</dbReference>
<reference evidence="1" key="2">
    <citation type="submission" date="2022-09" db="EMBL/GenBank/DDBJ databases">
        <title>Rouxiella aceris sp. nov., isolated from tree sap and emended description of the genus Rhouxiella.</title>
        <authorList>
            <person name="Kim I.S."/>
        </authorList>
    </citation>
    <scope>NUCLEOTIDE SEQUENCE</scope>
    <source>
        <strain evidence="1">SAP-2</strain>
    </source>
</reference>
<dbReference type="Pfam" id="PF12318">
    <property type="entry name" value="FAD-SLDH"/>
    <property type="match status" value="1"/>
</dbReference>
<sequence>MINLSRRRMVFGTASVLAVGIGSQLLGSSVFATPAHAAPPLASAIAMPENFMQLSRKLTAVNNLEPHLGQALYSWLHHDELDVQLDALATLLDAHGGVVGEPLHQLLAQQPATLGLLYQQLVNGWYLGVVGQPGSQVCIGFENIVSYALVKDSVLPPSYAVGEPNFWVHKPDSEVITHG</sequence>
<dbReference type="Proteomes" id="UP000705283">
    <property type="component" value="Unassembled WGS sequence"/>
</dbReference>
<accession>A0AA41BY29</accession>
<comment type="caution">
    <text evidence="1">The sequence shown here is derived from an EMBL/GenBank/DDBJ whole genome shotgun (WGS) entry which is preliminary data.</text>
</comment>
<dbReference type="AlphaFoldDB" id="A0AA41BY29"/>
<evidence type="ECO:0000313" key="1">
    <source>
        <dbReference type="EMBL" id="MBF6638203.1"/>
    </source>
</evidence>
<proteinExistence type="predicted"/>
<organism evidence="1 2">
    <name type="scientific">Rouxiella silvae</name>
    <dbReference type="NCBI Taxonomy" id="1646373"/>
    <lineage>
        <taxon>Bacteria</taxon>
        <taxon>Pseudomonadati</taxon>
        <taxon>Pseudomonadota</taxon>
        <taxon>Gammaproteobacteria</taxon>
        <taxon>Enterobacterales</taxon>
        <taxon>Yersiniaceae</taxon>
        <taxon>Rouxiella</taxon>
    </lineage>
</organism>
<protein>
    <submittedName>
        <fullName evidence="1">Gluconate 5-dehydrogenase</fullName>
    </submittedName>
</protein>
<evidence type="ECO:0000313" key="2">
    <source>
        <dbReference type="Proteomes" id="UP000705283"/>
    </source>
</evidence>